<dbReference type="AlphaFoldDB" id="K9VYA9"/>
<dbReference type="OrthoDB" id="4540541at2"/>
<name>K9VYA9_9CYAN</name>
<proteinExistence type="predicted"/>
<feature type="transmembrane region" description="Helical" evidence="1">
    <location>
        <begin position="47"/>
        <end position="66"/>
    </location>
</feature>
<evidence type="ECO:0000256" key="1">
    <source>
        <dbReference type="SAM" id="Phobius"/>
    </source>
</evidence>
<gene>
    <name evidence="2" type="ORF">Cri9333_1234</name>
</gene>
<keyword evidence="1" id="KW-0472">Membrane</keyword>
<protein>
    <recommendedName>
        <fullName evidence="4">DUF1361 domain-containing protein</fullName>
    </recommendedName>
</protein>
<dbReference type="HOGENOM" id="CLU_081833_0_0_3"/>
<dbReference type="RefSeq" id="WP_015202257.1">
    <property type="nucleotide sequence ID" value="NC_019753.1"/>
</dbReference>
<dbReference type="PATRIC" id="fig|1173022.3.peg.1339"/>
<feature type="transmembrane region" description="Helical" evidence="1">
    <location>
        <begin position="20"/>
        <end position="40"/>
    </location>
</feature>
<dbReference type="Pfam" id="PF07099">
    <property type="entry name" value="DUF1361"/>
    <property type="match status" value="1"/>
</dbReference>
<evidence type="ECO:0008006" key="4">
    <source>
        <dbReference type="Google" id="ProtNLM"/>
    </source>
</evidence>
<sequence length="293" mass="33753">MTDQLSAVATHALHLWYNNLFWMAWNLFLALVPLGMSFWLFHRPRSLWLRVVIGIMLGATFVYGFPRKDNYWENLIKLINSLSTSYLAFDAIYLILVVGLILLLMMLDFRLLHGRGSRSIAWWLGFAVFILFLPNAPYVLTDIIHLIDDIRRYSSVWLITLAIIPEYLLFMVMGFESYVLSLIYLGDYLKRHGWGKYLLSVELIVHGLSAIGVYLGRFQRLNSWHIISQPDELFRSVTNDLVGKLPLVVIAVTFVVIAGLYWIMKQVSLGIMLKSSRRSVISTQQSAETTDNL</sequence>
<feature type="transmembrane region" description="Helical" evidence="1">
    <location>
        <begin position="119"/>
        <end position="136"/>
    </location>
</feature>
<evidence type="ECO:0000313" key="2">
    <source>
        <dbReference type="EMBL" id="AFZ12135.1"/>
    </source>
</evidence>
<keyword evidence="1" id="KW-1133">Transmembrane helix</keyword>
<feature type="transmembrane region" description="Helical" evidence="1">
    <location>
        <begin position="156"/>
        <end position="185"/>
    </location>
</feature>
<dbReference type="eggNOG" id="COG4330">
    <property type="taxonomic scope" value="Bacteria"/>
</dbReference>
<accession>K9VYA9</accession>
<dbReference type="InterPro" id="IPR009793">
    <property type="entry name" value="DUF1361"/>
</dbReference>
<keyword evidence="1" id="KW-0812">Transmembrane</keyword>
<dbReference type="STRING" id="1173022.Cri9333_1234"/>
<feature type="transmembrane region" description="Helical" evidence="1">
    <location>
        <begin position="245"/>
        <end position="264"/>
    </location>
</feature>
<organism evidence="2 3">
    <name type="scientific">Crinalium epipsammum PCC 9333</name>
    <dbReference type="NCBI Taxonomy" id="1173022"/>
    <lineage>
        <taxon>Bacteria</taxon>
        <taxon>Bacillati</taxon>
        <taxon>Cyanobacteriota</taxon>
        <taxon>Cyanophyceae</taxon>
        <taxon>Gomontiellales</taxon>
        <taxon>Gomontiellaceae</taxon>
        <taxon>Crinalium</taxon>
    </lineage>
</organism>
<dbReference type="EMBL" id="CP003620">
    <property type="protein sequence ID" value="AFZ12135.1"/>
    <property type="molecule type" value="Genomic_DNA"/>
</dbReference>
<feature type="transmembrane region" description="Helical" evidence="1">
    <location>
        <begin position="86"/>
        <end position="107"/>
    </location>
</feature>
<evidence type="ECO:0000313" key="3">
    <source>
        <dbReference type="Proteomes" id="UP000010472"/>
    </source>
</evidence>
<reference evidence="2 3" key="1">
    <citation type="submission" date="2012-06" db="EMBL/GenBank/DDBJ databases">
        <title>Finished chromosome of genome of Crinalium epipsammum PCC 9333.</title>
        <authorList>
            <consortium name="US DOE Joint Genome Institute"/>
            <person name="Gugger M."/>
            <person name="Coursin T."/>
            <person name="Rippka R."/>
            <person name="Tandeau De Marsac N."/>
            <person name="Huntemann M."/>
            <person name="Wei C.-L."/>
            <person name="Han J."/>
            <person name="Detter J.C."/>
            <person name="Han C."/>
            <person name="Tapia R."/>
            <person name="Davenport K."/>
            <person name="Daligault H."/>
            <person name="Erkkila T."/>
            <person name="Gu W."/>
            <person name="Munk A.C.C."/>
            <person name="Teshima H."/>
            <person name="Xu Y."/>
            <person name="Chain P."/>
            <person name="Chen A."/>
            <person name="Krypides N."/>
            <person name="Mavromatis K."/>
            <person name="Markowitz V."/>
            <person name="Szeto E."/>
            <person name="Ivanova N."/>
            <person name="Mikhailova N."/>
            <person name="Ovchinnikova G."/>
            <person name="Pagani I."/>
            <person name="Pati A."/>
            <person name="Goodwin L."/>
            <person name="Peters L."/>
            <person name="Pitluck S."/>
            <person name="Woyke T."/>
            <person name="Kerfeld C."/>
        </authorList>
    </citation>
    <scope>NUCLEOTIDE SEQUENCE [LARGE SCALE GENOMIC DNA]</scope>
    <source>
        <strain evidence="2 3">PCC 9333</strain>
    </source>
</reference>
<feature type="transmembrane region" description="Helical" evidence="1">
    <location>
        <begin position="197"/>
        <end position="215"/>
    </location>
</feature>
<keyword evidence="3" id="KW-1185">Reference proteome</keyword>
<dbReference type="KEGG" id="cep:Cri9333_1234"/>
<dbReference type="Proteomes" id="UP000010472">
    <property type="component" value="Chromosome"/>
</dbReference>